<sequence length="242" mass="26344">MLTLRALPGRADPGNSLLAAYHEGLARHWPLRRRMLARALAVAGKGGWSRAESLLLDDAVRAQGLSMRDRKGLHRLLNPGAFPFQTNPLKNKQLFARIAEAAGLPVAEQWDPEREPLALWLAGQQDVIAKPSYRSKGQGVERFRRTAGGWKRDDTSLDEVVVAAHLRAVREAGGVVQRRLPTHQALEDVSPGALPTLRVVTCLDEQGEPEACETALRLSAGGPRPVDNFNAGNLVLLVDGRG</sequence>
<evidence type="ECO:0000313" key="3">
    <source>
        <dbReference type="Proteomes" id="UP000015523"/>
    </source>
</evidence>
<evidence type="ECO:0000259" key="1">
    <source>
        <dbReference type="Pfam" id="PF14397"/>
    </source>
</evidence>
<dbReference type="OrthoDB" id="8736147at2"/>
<keyword evidence="3" id="KW-1185">Reference proteome</keyword>
<comment type="caution">
    <text evidence="2">The sequence shown here is derived from an EMBL/GenBank/DDBJ whole genome shotgun (WGS) entry which is preliminary data.</text>
</comment>
<dbReference type="STRING" id="1346791.M529_12440"/>
<proteinExistence type="predicted"/>
<dbReference type="AlphaFoldDB" id="T0KEL0"/>
<dbReference type="Pfam" id="PF14397">
    <property type="entry name" value="ATPgrasp_ST"/>
    <property type="match status" value="1"/>
</dbReference>
<feature type="domain" description="Alpha-L-glutamate ligase-related protein ATP-grasp" evidence="1">
    <location>
        <begin position="87"/>
        <end position="239"/>
    </location>
</feature>
<dbReference type="Proteomes" id="UP000015523">
    <property type="component" value="Unassembled WGS sequence"/>
</dbReference>
<protein>
    <recommendedName>
        <fullName evidence="1">Alpha-L-glutamate ligase-related protein ATP-grasp domain-containing protein</fullName>
    </recommendedName>
</protein>
<accession>T0KEL0</accession>
<gene>
    <name evidence="2" type="ORF">M529_12440</name>
</gene>
<reference evidence="2 3" key="1">
    <citation type="journal article" date="2013" name="Genome Announc.">
        <title>Draft Genome Sequence of Sphingobium ummariense Strain RL-3, a Hexachlorocyclohexane-Degrading Bacterium.</title>
        <authorList>
            <person name="Kohli P."/>
            <person name="Dua A."/>
            <person name="Sangwan N."/>
            <person name="Oldach P."/>
            <person name="Khurana J.P."/>
            <person name="Lal R."/>
        </authorList>
    </citation>
    <scope>NUCLEOTIDE SEQUENCE [LARGE SCALE GENOMIC DNA]</scope>
    <source>
        <strain evidence="2 3">RL-3</strain>
    </source>
</reference>
<dbReference type="InterPro" id="IPR039523">
    <property type="entry name" value="RimK-rel_E_lig_ATP-grasp"/>
</dbReference>
<organism evidence="2 3">
    <name type="scientific">Sphingobium ummariense RL-3</name>
    <dbReference type="NCBI Taxonomy" id="1346791"/>
    <lineage>
        <taxon>Bacteria</taxon>
        <taxon>Pseudomonadati</taxon>
        <taxon>Pseudomonadota</taxon>
        <taxon>Alphaproteobacteria</taxon>
        <taxon>Sphingomonadales</taxon>
        <taxon>Sphingomonadaceae</taxon>
        <taxon>Sphingobium</taxon>
    </lineage>
</organism>
<feature type="non-terminal residue" evidence="2">
    <location>
        <position position="242"/>
    </location>
</feature>
<evidence type="ECO:0000313" key="2">
    <source>
        <dbReference type="EMBL" id="EQB31843.1"/>
    </source>
</evidence>
<dbReference type="EMBL" id="AUWY01000087">
    <property type="protein sequence ID" value="EQB31843.1"/>
    <property type="molecule type" value="Genomic_DNA"/>
</dbReference>
<name>T0KEL0_9SPHN</name>
<dbReference type="RefSeq" id="WP_021318283.1">
    <property type="nucleotide sequence ID" value="NZ_AUWY01000087.1"/>
</dbReference>